<feature type="region of interest" description="Disordered" evidence="1">
    <location>
        <begin position="185"/>
        <end position="214"/>
    </location>
</feature>
<reference evidence="3 4" key="1">
    <citation type="submission" date="2022-10" db="EMBL/GenBank/DDBJ databases">
        <title>The complete genomes of actinobacterial strains from the NBC collection.</title>
        <authorList>
            <person name="Joergensen T.S."/>
            <person name="Alvarez Arevalo M."/>
            <person name="Sterndorff E.B."/>
            <person name="Faurdal D."/>
            <person name="Vuksanovic O."/>
            <person name="Mourched A.-S."/>
            <person name="Charusanti P."/>
            <person name="Shaw S."/>
            <person name="Blin K."/>
            <person name="Weber T."/>
        </authorList>
    </citation>
    <scope>NUCLEOTIDE SEQUENCE [LARGE SCALE GENOMIC DNA]</scope>
    <source>
        <strain evidence="3 4">NBC 01792</strain>
    </source>
</reference>
<dbReference type="InterPro" id="IPR051324">
    <property type="entry name" value="Stress/Tellurium_Resist"/>
</dbReference>
<dbReference type="PANTHER" id="PTHR32097:SF17">
    <property type="entry name" value="CAMP-BINDING PROTEIN 1-RELATED"/>
    <property type="match status" value="1"/>
</dbReference>
<evidence type="ECO:0000259" key="2">
    <source>
        <dbReference type="Pfam" id="PF02342"/>
    </source>
</evidence>
<dbReference type="InterPro" id="IPR003325">
    <property type="entry name" value="TerD"/>
</dbReference>
<evidence type="ECO:0000256" key="1">
    <source>
        <dbReference type="SAM" id="MobiDB-lite"/>
    </source>
</evidence>
<dbReference type="EMBL" id="CP109083">
    <property type="protein sequence ID" value="WSB06981.1"/>
    <property type="molecule type" value="Genomic_DNA"/>
</dbReference>
<sequence length="402" mass="41328">MTAMTPGSNIPLSAVRVAVDVAAPVRLDVSGLLLTADGKVRSDDDFIFYNQPSGPGVTYRAGGGSAPDAIVVDTTAVPPGIEKIVVTASPDAAGQTFQGIEPTATVRNADDGTPLATFTPPQLGGETALVVIEVYRRNGAWKARAVGQGYANGLAGIATDFGVSVEEPAAPPVPAAAAPAAPAAAPVDPRIAPPAPAAPPAPPAAPPAGAGKINLDKGRVNLQKNQTVSLVKGGAPLLSQVKMGLGWEPAFRGKDIDLDASVIAYGPNRNHLDSCYFGKLSILNGAIKHSGDNLTGEGAGDDEVIVVDLGRIPAEATGLVFTVNSFTGQKFNEVAKAYCRLIDAATGEELVRFDLTGAEPQTGVMMAKLIKQFTGEWEMTAMGEFVKSRTVRGMVKPAAQSL</sequence>
<dbReference type="CDD" id="cd06974">
    <property type="entry name" value="TerD_like"/>
    <property type="match status" value="2"/>
</dbReference>
<organism evidence="3 4">
    <name type="scientific">Streptomyces cyaneofuscatus</name>
    <dbReference type="NCBI Taxonomy" id="66883"/>
    <lineage>
        <taxon>Bacteria</taxon>
        <taxon>Bacillati</taxon>
        <taxon>Actinomycetota</taxon>
        <taxon>Actinomycetes</taxon>
        <taxon>Kitasatosporales</taxon>
        <taxon>Streptomycetaceae</taxon>
        <taxon>Streptomyces</taxon>
    </lineage>
</organism>
<gene>
    <name evidence="3" type="ORF">OG849_06895</name>
</gene>
<feature type="domain" description="TerD" evidence="2">
    <location>
        <begin position="22"/>
        <end position="161"/>
    </location>
</feature>
<dbReference type="PANTHER" id="PTHR32097">
    <property type="entry name" value="CAMP-BINDING PROTEIN 1-RELATED"/>
    <property type="match status" value="1"/>
</dbReference>
<feature type="domain" description="TerD" evidence="2">
    <location>
        <begin position="220"/>
        <end position="388"/>
    </location>
</feature>
<proteinExistence type="predicted"/>
<protein>
    <submittedName>
        <fullName evidence="3">TerD family protein</fullName>
    </submittedName>
</protein>
<evidence type="ECO:0000313" key="4">
    <source>
        <dbReference type="Proteomes" id="UP001356428"/>
    </source>
</evidence>
<accession>A0ABZ1ESD4</accession>
<dbReference type="Proteomes" id="UP001356428">
    <property type="component" value="Chromosome"/>
</dbReference>
<dbReference type="Pfam" id="PF02342">
    <property type="entry name" value="TerD"/>
    <property type="match status" value="2"/>
</dbReference>
<evidence type="ECO:0000313" key="3">
    <source>
        <dbReference type="EMBL" id="WSB06981.1"/>
    </source>
</evidence>
<dbReference type="RefSeq" id="WP_326706471.1">
    <property type="nucleotide sequence ID" value="NZ_CP108861.1"/>
</dbReference>
<feature type="compositionally biased region" description="Pro residues" evidence="1">
    <location>
        <begin position="191"/>
        <end position="206"/>
    </location>
</feature>
<name>A0ABZ1ESD4_9ACTN</name>
<dbReference type="Gene3D" id="2.60.60.30">
    <property type="entry name" value="sav2460 like domains"/>
    <property type="match status" value="2"/>
</dbReference>
<keyword evidence="4" id="KW-1185">Reference proteome</keyword>